<accession>A0A167MG15</accession>
<dbReference type="EMBL" id="AZHD01000024">
    <property type="protein sequence ID" value="OAA54307.1"/>
    <property type="molecule type" value="Genomic_DNA"/>
</dbReference>
<keyword evidence="2" id="KW-1185">Reference proteome</keyword>
<proteinExistence type="predicted"/>
<protein>
    <submittedName>
        <fullName evidence="1">Uncharacterized protein</fullName>
    </submittedName>
</protein>
<dbReference type="Proteomes" id="UP000076874">
    <property type="component" value="Unassembled WGS sequence"/>
</dbReference>
<reference evidence="1 2" key="1">
    <citation type="journal article" date="2016" name="Genome Biol. Evol.">
        <title>Divergent and convergent evolution of fungal pathogenicity.</title>
        <authorList>
            <person name="Shang Y."/>
            <person name="Xiao G."/>
            <person name="Zheng P."/>
            <person name="Cen K."/>
            <person name="Zhan S."/>
            <person name="Wang C."/>
        </authorList>
    </citation>
    <scope>NUCLEOTIDE SEQUENCE [LARGE SCALE GENOMIC DNA]</scope>
    <source>
        <strain evidence="1 2">RCEF 264</strain>
    </source>
</reference>
<dbReference type="OrthoDB" id="5207784at2759"/>
<name>A0A167MG15_9HYPO</name>
<dbReference type="AlphaFoldDB" id="A0A167MG15"/>
<organism evidence="1 2">
    <name type="scientific">Niveomyces insectorum RCEF 264</name>
    <dbReference type="NCBI Taxonomy" id="1081102"/>
    <lineage>
        <taxon>Eukaryota</taxon>
        <taxon>Fungi</taxon>
        <taxon>Dikarya</taxon>
        <taxon>Ascomycota</taxon>
        <taxon>Pezizomycotina</taxon>
        <taxon>Sordariomycetes</taxon>
        <taxon>Hypocreomycetidae</taxon>
        <taxon>Hypocreales</taxon>
        <taxon>Cordycipitaceae</taxon>
        <taxon>Niveomyces</taxon>
    </lineage>
</organism>
<evidence type="ECO:0000313" key="2">
    <source>
        <dbReference type="Proteomes" id="UP000076874"/>
    </source>
</evidence>
<gene>
    <name evidence="1" type="ORF">SPI_08926</name>
</gene>
<evidence type="ECO:0000313" key="1">
    <source>
        <dbReference type="EMBL" id="OAA54307.1"/>
    </source>
</evidence>
<sequence length="99" mass="10996">MECGSQHNTVYGPSQALLSTISINTFLQDTELHAAAAEDEGEGQQRLVVTATLRRTQLDALVALWCCRIWETSAELEPRLHEGMEGVRRKFRLAGDLPS</sequence>
<comment type="caution">
    <text evidence="1">The sequence shown here is derived from an EMBL/GenBank/DDBJ whole genome shotgun (WGS) entry which is preliminary data.</text>
</comment>